<name>A0A1C7LTY4_GRIFR</name>
<comment type="caution">
    <text evidence="2">The sequence shown here is derived from an EMBL/GenBank/DDBJ whole genome shotgun (WGS) entry which is preliminary data.</text>
</comment>
<proteinExistence type="predicted"/>
<reference evidence="2 3" key="1">
    <citation type="submission" date="2016-03" db="EMBL/GenBank/DDBJ databases">
        <title>Whole genome sequencing of Grifola frondosa 9006-11.</title>
        <authorList>
            <person name="Min B."/>
            <person name="Park H."/>
            <person name="Kim J.-G."/>
            <person name="Cho H."/>
            <person name="Oh Y.-L."/>
            <person name="Kong W.-S."/>
            <person name="Choi I.-G."/>
        </authorList>
    </citation>
    <scope>NUCLEOTIDE SEQUENCE [LARGE SCALE GENOMIC DNA]</scope>
    <source>
        <strain evidence="2 3">9006-11</strain>
    </source>
</reference>
<protein>
    <submittedName>
        <fullName evidence="2">Uncharacterized protein</fullName>
    </submittedName>
</protein>
<dbReference type="OMA" id="PIVEKEW"/>
<evidence type="ECO:0000313" key="3">
    <source>
        <dbReference type="Proteomes" id="UP000092993"/>
    </source>
</evidence>
<dbReference type="Proteomes" id="UP000092993">
    <property type="component" value="Unassembled WGS sequence"/>
</dbReference>
<evidence type="ECO:0000256" key="1">
    <source>
        <dbReference type="SAM" id="MobiDB-lite"/>
    </source>
</evidence>
<gene>
    <name evidence="2" type="ORF">A0H81_11945</name>
</gene>
<dbReference type="OrthoDB" id="3267821at2759"/>
<accession>A0A1C7LTY4</accession>
<organism evidence="2 3">
    <name type="scientific">Grifola frondosa</name>
    <name type="common">Maitake</name>
    <name type="synonym">Polyporus frondosus</name>
    <dbReference type="NCBI Taxonomy" id="5627"/>
    <lineage>
        <taxon>Eukaryota</taxon>
        <taxon>Fungi</taxon>
        <taxon>Dikarya</taxon>
        <taxon>Basidiomycota</taxon>
        <taxon>Agaricomycotina</taxon>
        <taxon>Agaricomycetes</taxon>
        <taxon>Polyporales</taxon>
        <taxon>Grifolaceae</taxon>
        <taxon>Grifola</taxon>
    </lineage>
</organism>
<dbReference type="EMBL" id="LUGG01000022">
    <property type="protein sequence ID" value="OBZ68285.1"/>
    <property type="molecule type" value="Genomic_DNA"/>
</dbReference>
<sequence length="333" mass="36834">MESLDDINIDSSPVRMSPAADANIDPRLRDSPPSSPSPLPSTVRSDALTTPCPSSLDEFAIHTPNPGVKRRHSQLQYVDRQAIAKRLKPESRTSYATPIVEKEWKVPKPIKDQMNKYVIRVLLSPKIGEYDGNGPVDTIMRILERKLWGLSLTVRHDEDGKWEVLLACARELVTQRKGEIKKQLDASLGGEETVNGATVIKKSKDIVTVAQNLTRIGIKTIITNLTVTAPMCARIAFLRGVLRELPAALPKGTSYWKIVDEKLDNIRVKYKHDDHKITKHFFAILEKDQERHGSTAVSSLADAGTSFHQGEVDSYLLTGNISCLGNVQAGGGR</sequence>
<feature type="region of interest" description="Disordered" evidence="1">
    <location>
        <begin position="1"/>
        <end position="73"/>
    </location>
</feature>
<feature type="compositionally biased region" description="Polar residues" evidence="1">
    <location>
        <begin position="42"/>
        <end position="53"/>
    </location>
</feature>
<evidence type="ECO:0000313" key="2">
    <source>
        <dbReference type="EMBL" id="OBZ68285.1"/>
    </source>
</evidence>
<dbReference type="AlphaFoldDB" id="A0A1C7LTY4"/>
<keyword evidence="3" id="KW-1185">Reference proteome</keyword>